<evidence type="ECO:0000313" key="3">
    <source>
        <dbReference type="Proteomes" id="UP000602198"/>
    </source>
</evidence>
<comment type="caution">
    <text evidence="2">The sequence shown here is derived from an EMBL/GenBank/DDBJ whole genome shotgun (WGS) entry which is preliminary data.</text>
</comment>
<reference evidence="2 3" key="1">
    <citation type="submission" date="2021-01" db="EMBL/GenBank/DDBJ databases">
        <title>WGS of actinomycetes isolated from Thailand.</title>
        <authorList>
            <person name="Thawai C."/>
        </authorList>
    </citation>
    <scope>NUCLEOTIDE SEQUENCE [LARGE SCALE GENOMIC DNA]</scope>
    <source>
        <strain evidence="2 3">LPG 2</strain>
    </source>
</reference>
<feature type="transmembrane region" description="Helical" evidence="1">
    <location>
        <begin position="97"/>
        <end position="120"/>
    </location>
</feature>
<evidence type="ECO:0000256" key="1">
    <source>
        <dbReference type="SAM" id="Phobius"/>
    </source>
</evidence>
<dbReference type="EMBL" id="JAERRJ010000001">
    <property type="protein sequence ID" value="MBL1073084.1"/>
    <property type="molecule type" value="Genomic_DNA"/>
</dbReference>
<keyword evidence="3" id="KW-1185">Reference proteome</keyword>
<protein>
    <submittedName>
        <fullName evidence="2">Uncharacterized protein</fullName>
    </submittedName>
</protein>
<sequence>MTGGRRGHSTDVVEWWRPPGRPLDLVLAALVYVLACGTAWFVALIVPEYEFLVSDRGGSSYLPLAFTVAWFGLIATLMFIPLWTLHAIRLGQRAWPTTLLAFPLIALSWVAGLLIAMVGVS</sequence>
<keyword evidence="1" id="KW-1133">Transmembrane helix</keyword>
<feature type="transmembrane region" description="Helical" evidence="1">
    <location>
        <begin position="61"/>
        <end position="85"/>
    </location>
</feature>
<proteinExistence type="predicted"/>
<feature type="transmembrane region" description="Helical" evidence="1">
    <location>
        <begin position="25"/>
        <end position="46"/>
    </location>
</feature>
<keyword evidence="1" id="KW-0812">Transmembrane</keyword>
<accession>A0ABS1LYV5</accession>
<keyword evidence="1" id="KW-0472">Membrane</keyword>
<dbReference type="Proteomes" id="UP000602198">
    <property type="component" value="Unassembled WGS sequence"/>
</dbReference>
<name>A0ABS1LYV5_9NOCA</name>
<organism evidence="2 3">
    <name type="scientific">Nocardia acididurans</name>
    <dbReference type="NCBI Taxonomy" id="2802282"/>
    <lineage>
        <taxon>Bacteria</taxon>
        <taxon>Bacillati</taxon>
        <taxon>Actinomycetota</taxon>
        <taxon>Actinomycetes</taxon>
        <taxon>Mycobacteriales</taxon>
        <taxon>Nocardiaceae</taxon>
        <taxon>Nocardia</taxon>
    </lineage>
</organism>
<gene>
    <name evidence="2" type="ORF">JK358_01615</name>
</gene>
<evidence type="ECO:0000313" key="2">
    <source>
        <dbReference type="EMBL" id="MBL1073084.1"/>
    </source>
</evidence>
<dbReference type="RefSeq" id="WP_201942540.1">
    <property type="nucleotide sequence ID" value="NZ_JAERRJ010000001.1"/>
</dbReference>